<sequence length="235" mass="25544">MRPVTRSSRHAAPGVTRRAGRDAQCVRRGVRHDDVEQAVLHVRARRAPPRAHALQPDERQDVGRHGRAGRERRARLRRARGAPLLLGGAAGRARRRAHAAGAGRARPRRLAARAGRRARARAARPPPAPDPALALDDAGFAFVRRVLAALEARGLEEQGLYRVAGVASKVARLVAAAAAGRVPPLDDPLAWETKTLTSALKSYLRALPDPLLTRALHDQFIAVASEYTTCFYSRP</sequence>
<evidence type="ECO:0000313" key="4">
    <source>
        <dbReference type="Proteomes" id="UP000814243"/>
    </source>
</evidence>
<proteinExistence type="predicted"/>
<dbReference type="Proteomes" id="UP000814243">
    <property type="component" value="Unassembled WGS sequence"/>
</dbReference>
<reference evidence="3" key="1">
    <citation type="journal article" date="2021" name="G3 (Bethesda)">
        <title>Genome and transcriptome analysis of the beet armyworm Spodoptera exigua reveals targets for pest control. .</title>
        <authorList>
            <person name="Simon S."/>
            <person name="Breeschoten T."/>
            <person name="Jansen H.J."/>
            <person name="Dirks R.P."/>
            <person name="Schranz M.E."/>
            <person name="Ros V.I.D."/>
        </authorList>
    </citation>
    <scope>NUCLEOTIDE SEQUENCE</scope>
    <source>
        <strain evidence="3">TB_SE_WUR_2020</strain>
    </source>
</reference>
<protein>
    <recommendedName>
        <fullName evidence="2">Rho-GAP domain-containing protein</fullName>
    </recommendedName>
</protein>
<dbReference type="EMBL" id="JACEFF010000738">
    <property type="protein sequence ID" value="KAH9631938.1"/>
    <property type="molecule type" value="Genomic_DNA"/>
</dbReference>
<organism evidence="3 4">
    <name type="scientific">Spodoptera exigua</name>
    <name type="common">Beet armyworm</name>
    <name type="synonym">Noctua fulgens</name>
    <dbReference type="NCBI Taxonomy" id="7107"/>
    <lineage>
        <taxon>Eukaryota</taxon>
        <taxon>Metazoa</taxon>
        <taxon>Ecdysozoa</taxon>
        <taxon>Arthropoda</taxon>
        <taxon>Hexapoda</taxon>
        <taxon>Insecta</taxon>
        <taxon>Pterygota</taxon>
        <taxon>Neoptera</taxon>
        <taxon>Endopterygota</taxon>
        <taxon>Lepidoptera</taxon>
        <taxon>Glossata</taxon>
        <taxon>Ditrysia</taxon>
        <taxon>Noctuoidea</taxon>
        <taxon>Noctuidae</taxon>
        <taxon>Amphipyrinae</taxon>
        <taxon>Spodoptera</taxon>
    </lineage>
</organism>
<dbReference type="GO" id="GO:0007165">
    <property type="term" value="P:signal transduction"/>
    <property type="evidence" value="ECO:0007669"/>
    <property type="project" value="InterPro"/>
</dbReference>
<dbReference type="GO" id="GO:0005096">
    <property type="term" value="F:GTPase activator activity"/>
    <property type="evidence" value="ECO:0007669"/>
    <property type="project" value="InterPro"/>
</dbReference>
<dbReference type="AlphaFoldDB" id="A0A922SC74"/>
<evidence type="ECO:0000259" key="2">
    <source>
        <dbReference type="PROSITE" id="PS50238"/>
    </source>
</evidence>
<dbReference type="PANTHER" id="PTHR12552">
    <property type="entry name" value="OLIGOPHRENIN 1"/>
    <property type="match status" value="1"/>
</dbReference>
<dbReference type="SMART" id="SM00324">
    <property type="entry name" value="RhoGAP"/>
    <property type="match status" value="1"/>
</dbReference>
<evidence type="ECO:0000313" key="3">
    <source>
        <dbReference type="EMBL" id="KAH9631938.1"/>
    </source>
</evidence>
<gene>
    <name evidence="3" type="ORF">HF086_000275</name>
</gene>
<name>A0A922SC74_SPOEX</name>
<dbReference type="InterPro" id="IPR047234">
    <property type="entry name" value="GRAF_fam"/>
</dbReference>
<dbReference type="SUPFAM" id="SSF48350">
    <property type="entry name" value="GTPase activation domain, GAP"/>
    <property type="match status" value="1"/>
</dbReference>
<feature type="region of interest" description="Disordered" evidence="1">
    <location>
        <begin position="1"/>
        <end position="26"/>
    </location>
</feature>
<feature type="region of interest" description="Disordered" evidence="1">
    <location>
        <begin position="89"/>
        <end position="130"/>
    </location>
</feature>
<dbReference type="PANTHER" id="PTHR12552:SF1">
    <property type="entry name" value="RHO GTPASE-ACTIVATING PROTEIN GRAF"/>
    <property type="match status" value="1"/>
</dbReference>
<comment type="caution">
    <text evidence="3">The sequence shown here is derived from an EMBL/GenBank/DDBJ whole genome shotgun (WGS) entry which is preliminary data.</text>
</comment>
<dbReference type="PROSITE" id="PS50238">
    <property type="entry name" value="RHOGAP"/>
    <property type="match status" value="1"/>
</dbReference>
<feature type="compositionally biased region" description="Basic residues" evidence="1">
    <location>
        <begin position="105"/>
        <end position="122"/>
    </location>
</feature>
<feature type="region of interest" description="Disordered" evidence="1">
    <location>
        <begin position="43"/>
        <end position="75"/>
    </location>
</feature>
<dbReference type="Pfam" id="PF00620">
    <property type="entry name" value="RhoGAP"/>
    <property type="match status" value="1"/>
</dbReference>
<feature type="compositionally biased region" description="Basic and acidic residues" evidence="1">
    <location>
        <begin position="55"/>
        <end position="71"/>
    </location>
</feature>
<evidence type="ECO:0000256" key="1">
    <source>
        <dbReference type="SAM" id="MobiDB-lite"/>
    </source>
</evidence>
<dbReference type="InterPro" id="IPR008936">
    <property type="entry name" value="Rho_GTPase_activation_prot"/>
</dbReference>
<dbReference type="InterPro" id="IPR000198">
    <property type="entry name" value="RhoGAP_dom"/>
</dbReference>
<feature type="domain" description="Rho-GAP" evidence="2">
    <location>
        <begin position="133"/>
        <end position="235"/>
    </location>
</feature>
<accession>A0A922SC74</accession>
<dbReference type="Gene3D" id="1.10.555.10">
    <property type="entry name" value="Rho GTPase activation protein"/>
    <property type="match status" value="1"/>
</dbReference>